<sequence>MSYILFMLFINGLLYLVNMRFRSRLFNDYVVSILCCMRFVVRNDDKNERNKDTKHAI</sequence>
<gene>
    <name evidence="1" type="ORF">VHA01S_019_00930</name>
</gene>
<evidence type="ECO:0000313" key="2">
    <source>
        <dbReference type="Proteomes" id="UP000017800"/>
    </source>
</evidence>
<dbReference type="Proteomes" id="UP000017800">
    <property type="component" value="Unassembled WGS sequence"/>
</dbReference>
<name>V5FHW3_9VIBR</name>
<dbReference type="AlphaFoldDB" id="V5FHW3"/>
<organism evidence="1 2">
    <name type="scientific">Vibrio halioticoli NBRC 102217</name>
    <dbReference type="NCBI Taxonomy" id="1219072"/>
    <lineage>
        <taxon>Bacteria</taxon>
        <taxon>Pseudomonadati</taxon>
        <taxon>Pseudomonadota</taxon>
        <taxon>Gammaproteobacteria</taxon>
        <taxon>Vibrionales</taxon>
        <taxon>Vibrionaceae</taxon>
        <taxon>Vibrio</taxon>
    </lineage>
</organism>
<accession>V5FHW3</accession>
<comment type="caution">
    <text evidence="1">The sequence shown here is derived from an EMBL/GenBank/DDBJ whole genome shotgun (WGS) entry which is preliminary data.</text>
</comment>
<evidence type="ECO:0000313" key="1">
    <source>
        <dbReference type="EMBL" id="GAD89416.1"/>
    </source>
</evidence>
<dbReference type="EMBL" id="BAUJ01000019">
    <property type="protein sequence ID" value="GAD89416.1"/>
    <property type="molecule type" value="Genomic_DNA"/>
</dbReference>
<keyword evidence="2" id="KW-1185">Reference proteome</keyword>
<protein>
    <submittedName>
        <fullName evidence="1">Uncharacterized protein</fullName>
    </submittedName>
</protein>
<reference evidence="1 2" key="1">
    <citation type="submission" date="2013-11" db="EMBL/GenBank/DDBJ databases">
        <title>Whole genome shotgun sequence of Vibrio halioticoli NBRC 102217.</title>
        <authorList>
            <person name="Isaki S."/>
            <person name="Kimura A."/>
            <person name="Ohji S."/>
            <person name="Hosoyama A."/>
            <person name="Fujita N."/>
            <person name="Hashimoto M."/>
            <person name="Hosoyama Y."/>
            <person name="Yamazoe A."/>
        </authorList>
    </citation>
    <scope>NUCLEOTIDE SEQUENCE [LARGE SCALE GENOMIC DNA]</scope>
    <source>
        <strain evidence="1 2">NBRC 102217</strain>
    </source>
</reference>
<proteinExistence type="predicted"/>